<organism evidence="3 4">
    <name type="scientific">Oceanipulchritudo coccoides</name>
    <dbReference type="NCBI Taxonomy" id="2706888"/>
    <lineage>
        <taxon>Bacteria</taxon>
        <taxon>Pseudomonadati</taxon>
        <taxon>Verrucomicrobiota</taxon>
        <taxon>Opitutia</taxon>
        <taxon>Puniceicoccales</taxon>
        <taxon>Oceanipulchritudinaceae</taxon>
        <taxon>Oceanipulchritudo</taxon>
    </lineage>
</organism>
<keyword evidence="1" id="KW-0732">Signal</keyword>
<dbReference type="Pfam" id="PF00188">
    <property type="entry name" value="CAP"/>
    <property type="match status" value="1"/>
</dbReference>
<dbReference type="AlphaFoldDB" id="A0A6B2M467"/>
<dbReference type="SUPFAM" id="SSF55797">
    <property type="entry name" value="PR-1-like"/>
    <property type="match status" value="1"/>
</dbReference>
<dbReference type="PANTHER" id="PTHR31157">
    <property type="entry name" value="SCP DOMAIN-CONTAINING PROTEIN"/>
    <property type="match status" value="1"/>
</dbReference>
<dbReference type="RefSeq" id="WP_163967244.1">
    <property type="nucleotide sequence ID" value="NZ_JAAGNX010000003.1"/>
</dbReference>
<dbReference type="Proteomes" id="UP000478417">
    <property type="component" value="Unassembled WGS sequence"/>
</dbReference>
<dbReference type="SUPFAM" id="SSF49464">
    <property type="entry name" value="Carboxypeptidase regulatory domain-like"/>
    <property type="match status" value="1"/>
</dbReference>
<sequence length="386" mass="41981">MSVRPQFHLVLVCFALFLSGSRTDAVQSAYYQGDPTDWEQYLLELVNRARADPIAEASRYGLADLNEGLTEGAITSAPKQPLVLNPFLIVSSRAHSQWMVDNDTFSHLGQDNTSPTQRMIDFGYPLEGSWGTGENIAAFLGWKSGQRTSTINFHHEGLFLSADHRENILGPEFDEVGIGEAIGAYVLDGSEYPVSSLMTQNFGFSGGSPVPDSHFLTGVVYEDLDGNGFYTPGEGVGGIEIVPDSGSWFAVTSSSGGYAFPVGLGPKTLEVVFSGNGLVTTIKSVDLPGGTNVKLDFVIGVDDVVDPFSLAVPQTEDWYSLDWFGLFTQPESSWVYNSKSGFRFHSLSASGDLYFFNPYTGTWAWSSTSHPDILYQLGENAGWVGY</sequence>
<evidence type="ECO:0000259" key="2">
    <source>
        <dbReference type="Pfam" id="PF00188"/>
    </source>
</evidence>
<accession>A0A6B2M467</accession>
<dbReference type="Gene3D" id="3.40.33.10">
    <property type="entry name" value="CAP"/>
    <property type="match status" value="1"/>
</dbReference>
<dbReference type="InterPro" id="IPR014044">
    <property type="entry name" value="CAP_dom"/>
</dbReference>
<evidence type="ECO:0000256" key="1">
    <source>
        <dbReference type="SAM" id="SignalP"/>
    </source>
</evidence>
<dbReference type="CDD" id="cd05379">
    <property type="entry name" value="CAP_bacterial"/>
    <property type="match status" value="1"/>
</dbReference>
<dbReference type="InterPro" id="IPR035940">
    <property type="entry name" value="CAP_sf"/>
</dbReference>
<feature type="chain" id="PRO_5025330422" evidence="1">
    <location>
        <begin position="25"/>
        <end position="386"/>
    </location>
</feature>
<feature type="domain" description="SCP" evidence="2">
    <location>
        <begin position="43"/>
        <end position="179"/>
    </location>
</feature>
<reference evidence="3 4" key="1">
    <citation type="submission" date="2020-02" db="EMBL/GenBank/DDBJ databases">
        <title>Albibacoteraceae fam. nov., the first described family within the subdivision 4 Verrucomicrobia.</title>
        <authorList>
            <person name="Xi F."/>
        </authorList>
    </citation>
    <scope>NUCLEOTIDE SEQUENCE [LARGE SCALE GENOMIC DNA]</scope>
    <source>
        <strain evidence="3 4">CK1056</strain>
    </source>
</reference>
<evidence type="ECO:0000313" key="4">
    <source>
        <dbReference type="Proteomes" id="UP000478417"/>
    </source>
</evidence>
<protein>
    <submittedName>
        <fullName evidence="3">CAP domain-containing protein</fullName>
    </submittedName>
</protein>
<gene>
    <name evidence="3" type="ORF">G0Q06_13900</name>
</gene>
<dbReference type="EMBL" id="JAAGNX010000003">
    <property type="protein sequence ID" value="NDV63553.1"/>
    <property type="molecule type" value="Genomic_DNA"/>
</dbReference>
<keyword evidence="4" id="KW-1185">Reference proteome</keyword>
<proteinExistence type="predicted"/>
<comment type="caution">
    <text evidence="3">The sequence shown here is derived from an EMBL/GenBank/DDBJ whole genome shotgun (WGS) entry which is preliminary data.</text>
</comment>
<evidence type="ECO:0000313" key="3">
    <source>
        <dbReference type="EMBL" id="NDV63553.1"/>
    </source>
</evidence>
<dbReference type="PANTHER" id="PTHR31157:SF1">
    <property type="entry name" value="SCP DOMAIN-CONTAINING PROTEIN"/>
    <property type="match status" value="1"/>
</dbReference>
<dbReference type="InterPro" id="IPR008969">
    <property type="entry name" value="CarboxyPept-like_regulatory"/>
</dbReference>
<name>A0A6B2M467_9BACT</name>
<feature type="signal peptide" evidence="1">
    <location>
        <begin position="1"/>
        <end position="24"/>
    </location>
</feature>